<feature type="domain" description="TLDc" evidence="2">
    <location>
        <begin position="189"/>
        <end position="360"/>
    </location>
</feature>
<organism evidence="4 6">
    <name type="scientific">Adineta ricciae</name>
    <name type="common">Rotifer</name>
    <dbReference type="NCBI Taxonomy" id="249248"/>
    <lineage>
        <taxon>Eukaryota</taxon>
        <taxon>Metazoa</taxon>
        <taxon>Spiralia</taxon>
        <taxon>Gnathifera</taxon>
        <taxon>Rotifera</taxon>
        <taxon>Eurotatoria</taxon>
        <taxon>Bdelloidea</taxon>
        <taxon>Adinetida</taxon>
        <taxon>Adinetidae</taxon>
        <taxon>Adineta</taxon>
    </lineage>
</organism>
<dbReference type="InterPro" id="IPR006571">
    <property type="entry name" value="TLDc_dom"/>
</dbReference>
<dbReference type="PANTHER" id="PTHR23354:SF108">
    <property type="entry name" value="RE10231P"/>
    <property type="match status" value="1"/>
</dbReference>
<dbReference type="SMART" id="SM00584">
    <property type="entry name" value="TLDc"/>
    <property type="match status" value="1"/>
</dbReference>
<proteinExistence type="predicted"/>
<dbReference type="Proteomes" id="UP000663828">
    <property type="component" value="Unassembled WGS sequence"/>
</dbReference>
<evidence type="ECO:0000259" key="2">
    <source>
        <dbReference type="PROSITE" id="PS51886"/>
    </source>
</evidence>
<dbReference type="EMBL" id="CAJNOJ010000173">
    <property type="protein sequence ID" value="CAF1241393.1"/>
    <property type="molecule type" value="Genomic_DNA"/>
</dbReference>
<gene>
    <name evidence="4" type="ORF">EDS130_LOCUS27479</name>
    <name evidence="3" type="ORF">XAT740_LOCUS4025</name>
</gene>
<dbReference type="Proteomes" id="UP000663852">
    <property type="component" value="Unassembled WGS sequence"/>
</dbReference>
<dbReference type="EMBL" id="CAJNOR010000160">
    <property type="protein sequence ID" value="CAF0822333.1"/>
    <property type="molecule type" value="Genomic_DNA"/>
</dbReference>
<dbReference type="PROSITE" id="PS51886">
    <property type="entry name" value="TLDC"/>
    <property type="match status" value="1"/>
</dbReference>
<evidence type="ECO:0000313" key="3">
    <source>
        <dbReference type="EMBL" id="CAF0822333.1"/>
    </source>
</evidence>
<comment type="caution">
    <text evidence="4">The sequence shown here is derived from an EMBL/GenBank/DDBJ whole genome shotgun (WGS) entry which is preliminary data.</text>
</comment>
<accession>A0A814ZCY9</accession>
<evidence type="ECO:0000313" key="6">
    <source>
        <dbReference type="Proteomes" id="UP000663852"/>
    </source>
</evidence>
<evidence type="ECO:0000313" key="5">
    <source>
        <dbReference type="Proteomes" id="UP000663828"/>
    </source>
</evidence>
<name>A0A814ZCY9_ADIRI</name>
<feature type="compositionally biased region" description="Polar residues" evidence="1">
    <location>
        <begin position="1"/>
        <end position="13"/>
    </location>
</feature>
<dbReference type="PANTHER" id="PTHR23354">
    <property type="entry name" value="NUCLEOLAR PROTEIN 7/ESTROGEN RECEPTOR COACTIVATOR-RELATED"/>
    <property type="match status" value="1"/>
</dbReference>
<dbReference type="Pfam" id="PF07534">
    <property type="entry name" value="TLD"/>
    <property type="match status" value="1"/>
</dbReference>
<feature type="region of interest" description="Disordered" evidence="1">
    <location>
        <begin position="1"/>
        <end position="22"/>
    </location>
</feature>
<evidence type="ECO:0000256" key="1">
    <source>
        <dbReference type="SAM" id="MobiDB-lite"/>
    </source>
</evidence>
<reference evidence="4" key="1">
    <citation type="submission" date="2021-02" db="EMBL/GenBank/DDBJ databases">
        <authorList>
            <person name="Nowell W R."/>
        </authorList>
    </citation>
    <scope>NUCLEOTIDE SEQUENCE</scope>
</reference>
<dbReference type="AlphaFoldDB" id="A0A814ZCY9"/>
<sequence length="410" mass="47415">MGNTASHSTTTNSKKSENKSQHKDQIYEQIIGSLSKICTDDQFPLNIFRQKADISTHHRIIEIVSSPRLSDEFSSLIVQLYWNNRSNISRNDVTKLIHDCCVFDLKQVLSEHGSTVESNMIENNCFIALTNSIGTAENTQIDQEEFYRWVRVQFPTLFYCLELWLRKNATLTETTKESASNRTLMKMDNILNPTWIWLLTHQLPIVYLSADKTCTNLFDRMSSLLHGRMWDHLYNSHRDGASLNRFQHHIFGYKAALVMLFEISDGYLFCLCCDEEFKESPKYFGGIQTCLLQLKPVFKLILEGSHIIFMNTKLRSISTLGLCVGRDHGHTFLSIDEDFFNVKHINGEGRLVAIDVWGTGGKKSSEEQNDMRQWEERQVEKSKKVKRSYEEEEAVLNMAGIETRHAQDQF</sequence>
<protein>
    <recommendedName>
        <fullName evidence="2">TLDc domain-containing protein</fullName>
    </recommendedName>
</protein>
<keyword evidence="5" id="KW-1185">Reference proteome</keyword>
<dbReference type="OrthoDB" id="289228at2759"/>
<evidence type="ECO:0000313" key="4">
    <source>
        <dbReference type="EMBL" id="CAF1241393.1"/>
    </source>
</evidence>